<comment type="function">
    <text evidence="9">Component of the Mediator complex, a coactivator involved in the regulated transcription of nearly all RNA polymerase II-dependent genes. Mediator functions as a bridge to convey information from gene-specific regulatory proteins to the basal RNA polymerase II transcription machinery. Mediator is recruited to promoters by direct interactions with regulatory proteins and serves as a scaffold for the assembly of a functional preinitiation complex with RNA polymerase II and the general transcription factors.</text>
</comment>
<feature type="compositionally biased region" description="Low complexity" evidence="10">
    <location>
        <begin position="1147"/>
        <end position="1166"/>
    </location>
</feature>
<feature type="compositionally biased region" description="Basic and acidic residues" evidence="10">
    <location>
        <begin position="27"/>
        <end position="39"/>
    </location>
</feature>
<evidence type="ECO:0000256" key="5">
    <source>
        <dbReference type="ARBA" id="ARBA00023159"/>
    </source>
</evidence>
<comment type="caution">
    <text evidence="12">The sequence shown here is derived from an EMBL/GenBank/DDBJ whole genome shotgun (WGS) entry which is preliminary data.</text>
</comment>
<feature type="domain" description="Mediator complex subunit MED14 N-terminal" evidence="11">
    <location>
        <begin position="84"/>
        <end position="295"/>
    </location>
</feature>
<evidence type="ECO:0000256" key="7">
    <source>
        <dbReference type="ARBA" id="ARBA00023242"/>
    </source>
</evidence>
<keyword evidence="7 9" id="KW-0539">Nucleus</keyword>
<dbReference type="InterPro" id="IPR013947">
    <property type="entry name" value="Mediator_Med14"/>
</dbReference>
<name>A0ABR3DQF5_NEUIN</name>
<evidence type="ECO:0000256" key="4">
    <source>
        <dbReference type="ARBA" id="ARBA00023015"/>
    </source>
</evidence>
<feature type="region of interest" description="Disordered" evidence="10">
    <location>
        <begin position="1"/>
        <end position="40"/>
    </location>
</feature>
<keyword evidence="4 9" id="KW-0805">Transcription regulation</keyword>
<dbReference type="Proteomes" id="UP001451303">
    <property type="component" value="Unassembled WGS sequence"/>
</dbReference>
<proteinExistence type="inferred from homology"/>
<dbReference type="Pfam" id="PF26204">
    <property type="entry name" value="Med14_fung"/>
    <property type="match status" value="1"/>
</dbReference>
<evidence type="ECO:0000256" key="8">
    <source>
        <dbReference type="ARBA" id="ARBA00032007"/>
    </source>
</evidence>
<reference evidence="12 13" key="1">
    <citation type="submission" date="2023-09" db="EMBL/GenBank/DDBJ databases">
        <title>Multi-omics analysis of a traditional fermented food reveals byproduct-associated fungal strains for waste-to-food upcycling.</title>
        <authorList>
            <consortium name="Lawrence Berkeley National Laboratory"/>
            <person name="Rekdal V.M."/>
            <person name="Villalobos-Escobedo J.M."/>
            <person name="Rodriguez-Valeron N."/>
            <person name="Garcia M.O."/>
            <person name="Vasquez D.P."/>
            <person name="Damayanti I."/>
            <person name="Sorensen P.M."/>
            <person name="Baidoo E.E."/>
            <person name="De Carvalho A.C."/>
            <person name="Riley R."/>
            <person name="Lipzen A."/>
            <person name="He G."/>
            <person name="Yan M."/>
            <person name="Haridas S."/>
            <person name="Daum C."/>
            <person name="Yoshinaga Y."/>
            <person name="Ng V."/>
            <person name="Grigoriev I.V."/>
            <person name="Munk R."/>
            <person name="Nuraida L."/>
            <person name="Wijaya C.H."/>
            <person name="Morales P.-C."/>
            <person name="Keasling J.D."/>
        </authorList>
    </citation>
    <scope>NUCLEOTIDE SEQUENCE [LARGE SCALE GENOMIC DNA]</scope>
    <source>
        <strain evidence="12 13">FGSC 2613</strain>
    </source>
</reference>
<evidence type="ECO:0000256" key="2">
    <source>
        <dbReference type="ARBA" id="ARBA00007813"/>
    </source>
</evidence>
<sequence length="1270" mass="142104">MENGHMNGVRTHHDRNSWTNGVNGGVAKREGSPDKDKAHANMSGSSVMMNGGGASFMDVDSQTPGGSKFNDLPDEIQHITADIMPLSLLLTRLSQWTHTKLQDEIAYLASKPLPQSAMNGMTNHQSADNHDTSQESLEKKVHLLNFLQDMHSKWVKTLVITEWSKKAAQVGALIDIRVHLLTKQAHYQELFWELIRMKQDLHWAKVPGPDLKTALEVLTTGQASWMPELGYIEPPRITWEEKEAFIDNINTMLSVRLTFDEHEKLPAAFRDYNIANGRVTFKVKGEFEVDLTIGDEDFEQQFWFIDFRFLFTPAPAELSHGVRTFLENKVNTILGDQGLAGCYNYLHEFVLTQKIIEFRRQATELAMGRWVDTLKVEKLNRAMSIQYWLKPPHGLEGPSSQTAKSWVLIGVWSGKGVEGDLDSKPSSYISLRWFRDNKEVKDFDITLNVETISAEKLLTAVIASHVEYILTSISSKLLSKPRFAQKHARLDLEISKEEPQNSSLAVQLFDNDKAVIKIEPLTGFFTMFPRSPVFLKGQMKLNTSSNAAEEGANLMEQLRFDHTVKDLNSRVRSIGWFVCRPPITQEETKAIVYSDASGSREAFKAVWLRKANWMTRQWFVMISMSLGGDQWWLVDLSPPKPNFPAGRLRLFTKMPMTSNQLTLSDTFFRNLSVYAAGMISHITDLRKLHTLKKSHTALELPNHSLPPQVRLPTIYVRLSEMLQQRPGSSSRTLTWAKDFVPIIFKGVRSHTGDEEGPADAPASQIRRDTPARIRAEARLTVIDRNKFKSLRGNVDHDVVYNHRTGQFSLKLRADMGTPVVDSLADRVQALERLMEFVEAIRLAGSNAIPQSVALREVVFTYSNDPAEPVVGPPQGPRAWNVHLDLPKDAKVVLTLEKGNPHIRALDMLQDMAQSTKTELLPSYLPFSLPLYRVLDRIEDEWESIAAKNAGNVAIVVKAAEWVTVRFTLPAPTARRLLCLDIKTMGRKGRLLWHVKRTDEKGHERSLNAPQDEFDTLLQRSVWHAHGDGRKTFGTSAAADPKVGIETLLWSISESVKSLVGTLPPPPGTSPHPGGGTPDLQQGPQKTPQELVAAQAAQGMPLQRPKQQPPTLSQPQQQHRNVNQPQAQPQPQLHTQVQLQQAQVAQLQAQRQAQARANNSSSNNNNNTFVNRAHPGQPPQQRQSGPQTQAQQQQQRYQIQQQAQAMQRMQQQQQQQAAQQHAQQQGQGPQGQRPVHGQAGLQGVPQGQPGHGGGGAGGGMGGKNAPVVVID</sequence>
<evidence type="ECO:0000256" key="1">
    <source>
        <dbReference type="ARBA" id="ARBA00004123"/>
    </source>
</evidence>
<evidence type="ECO:0000256" key="10">
    <source>
        <dbReference type="SAM" id="MobiDB-lite"/>
    </source>
</evidence>
<evidence type="ECO:0000256" key="6">
    <source>
        <dbReference type="ARBA" id="ARBA00023163"/>
    </source>
</evidence>
<comment type="subunit">
    <text evidence="9">Component of the Mediator complex.</text>
</comment>
<feature type="region of interest" description="Disordered" evidence="10">
    <location>
        <begin position="1147"/>
        <end position="1270"/>
    </location>
</feature>
<feature type="compositionally biased region" description="Low complexity" evidence="10">
    <location>
        <begin position="1178"/>
        <end position="1247"/>
    </location>
</feature>
<evidence type="ECO:0000256" key="3">
    <source>
        <dbReference type="ARBA" id="ARBA00019619"/>
    </source>
</evidence>
<dbReference type="Pfam" id="PF08638">
    <property type="entry name" value="Med14"/>
    <property type="match status" value="1"/>
</dbReference>
<accession>A0ABR3DQF5</accession>
<keyword evidence="5 9" id="KW-0010">Activator</keyword>
<evidence type="ECO:0000259" key="11">
    <source>
        <dbReference type="Pfam" id="PF08638"/>
    </source>
</evidence>
<feature type="compositionally biased region" description="Low complexity" evidence="10">
    <location>
        <begin position="1104"/>
        <end position="1135"/>
    </location>
</feature>
<gene>
    <name evidence="12" type="ORF">QR685DRAFT_549319</name>
</gene>
<dbReference type="InterPro" id="IPR055122">
    <property type="entry name" value="Med14_N"/>
</dbReference>
<feature type="compositionally biased region" description="Gly residues" evidence="10">
    <location>
        <begin position="1248"/>
        <end position="1261"/>
    </location>
</feature>
<evidence type="ECO:0000256" key="9">
    <source>
        <dbReference type="RuleBase" id="RU365082"/>
    </source>
</evidence>
<evidence type="ECO:0000313" key="12">
    <source>
        <dbReference type="EMBL" id="KAL0474553.1"/>
    </source>
</evidence>
<feature type="compositionally biased region" description="Polar residues" evidence="10">
    <location>
        <begin position="1078"/>
        <end position="1087"/>
    </location>
</feature>
<comment type="similarity">
    <text evidence="2 9">Belongs to the Mediator complex subunit 14 family.</text>
</comment>
<dbReference type="PANTHER" id="PTHR12809:SF2">
    <property type="entry name" value="MEDIATOR OF RNA POLYMERASE II TRANSCRIPTION SUBUNIT 14"/>
    <property type="match status" value="1"/>
</dbReference>
<evidence type="ECO:0000313" key="13">
    <source>
        <dbReference type="Proteomes" id="UP001451303"/>
    </source>
</evidence>
<dbReference type="PANTHER" id="PTHR12809">
    <property type="entry name" value="MEDIATOR COMPLEX SUBUNIT"/>
    <property type="match status" value="1"/>
</dbReference>
<keyword evidence="13" id="KW-1185">Reference proteome</keyword>
<comment type="subcellular location">
    <subcellularLocation>
        <location evidence="1 9">Nucleus</location>
    </subcellularLocation>
</comment>
<organism evidence="12 13">
    <name type="scientific">Neurospora intermedia</name>
    <dbReference type="NCBI Taxonomy" id="5142"/>
    <lineage>
        <taxon>Eukaryota</taxon>
        <taxon>Fungi</taxon>
        <taxon>Dikarya</taxon>
        <taxon>Ascomycota</taxon>
        <taxon>Pezizomycotina</taxon>
        <taxon>Sordariomycetes</taxon>
        <taxon>Sordariomycetidae</taxon>
        <taxon>Sordariales</taxon>
        <taxon>Sordariaceae</taxon>
        <taxon>Neurospora</taxon>
    </lineage>
</organism>
<feature type="region of interest" description="Disordered" evidence="10">
    <location>
        <begin position="1058"/>
        <end position="1135"/>
    </location>
</feature>
<dbReference type="EMBL" id="JAVLET010000001">
    <property type="protein sequence ID" value="KAL0474553.1"/>
    <property type="molecule type" value="Genomic_DNA"/>
</dbReference>
<protein>
    <recommendedName>
        <fullName evidence="3 9">Mediator of RNA polymerase II transcription subunit 14</fullName>
    </recommendedName>
    <alternativeName>
        <fullName evidence="8 9">Mediator complex subunit 14</fullName>
    </alternativeName>
</protein>
<keyword evidence="6 9" id="KW-0804">Transcription</keyword>